<comment type="similarity">
    <text evidence="1 7 8">Belongs to the universal ribosomal protein uS13 family.</text>
</comment>
<gene>
    <name evidence="7" type="primary">rpsM</name>
    <name evidence="9" type="ORF">UU43_C0004G0016</name>
</gene>
<dbReference type="PANTHER" id="PTHR10871">
    <property type="entry name" value="30S RIBOSOMAL PROTEIN S13/40S RIBOSOMAL PROTEIN S18"/>
    <property type="match status" value="1"/>
</dbReference>
<evidence type="ECO:0000313" key="9">
    <source>
        <dbReference type="EMBL" id="KKR91568.1"/>
    </source>
</evidence>
<organism evidence="9 10">
    <name type="scientific">Candidatus Falkowbacteria bacterium GW2011_GWA2_41_14</name>
    <dbReference type="NCBI Taxonomy" id="1618635"/>
    <lineage>
        <taxon>Bacteria</taxon>
        <taxon>Candidatus Falkowiibacteriota</taxon>
    </lineage>
</organism>
<evidence type="ECO:0000256" key="6">
    <source>
        <dbReference type="ARBA" id="ARBA00035166"/>
    </source>
</evidence>
<dbReference type="Proteomes" id="UP000034190">
    <property type="component" value="Unassembled WGS sequence"/>
</dbReference>
<dbReference type="Gene3D" id="4.10.910.10">
    <property type="entry name" value="30s ribosomal protein s13, domain 2"/>
    <property type="match status" value="1"/>
</dbReference>
<dbReference type="Pfam" id="PF00416">
    <property type="entry name" value="Ribosomal_S13"/>
    <property type="match status" value="1"/>
</dbReference>
<evidence type="ECO:0000256" key="8">
    <source>
        <dbReference type="RuleBase" id="RU003830"/>
    </source>
</evidence>
<comment type="caution">
    <text evidence="9">The sequence shown here is derived from an EMBL/GenBank/DDBJ whole genome shotgun (WGS) entry which is preliminary data.</text>
</comment>
<dbReference type="GO" id="GO:0005829">
    <property type="term" value="C:cytosol"/>
    <property type="evidence" value="ECO:0007669"/>
    <property type="project" value="TreeGrafter"/>
</dbReference>
<evidence type="ECO:0000256" key="2">
    <source>
        <dbReference type="ARBA" id="ARBA00022730"/>
    </source>
</evidence>
<reference evidence="9 10" key="1">
    <citation type="journal article" date="2015" name="Nature">
        <title>rRNA introns, odd ribosomes, and small enigmatic genomes across a large radiation of phyla.</title>
        <authorList>
            <person name="Brown C.T."/>
            <person name="Hug L.A."/>
            <person name="Thomas B.C."/>
            <person name="Sharon I."/>
            <person name="Castelle C.J."/>
            <person name="Singh A."/>
            <person name="Wilkins M.J."/>
            <person name="Williams K.H."/>
            <person name="Banfield J.F."/>
        </authorList>
    </citation>
    <scope>NUCLEOTIDE SEQUENCE [LARGE SCALE GENOMIC DNA]</scope>
</reference>
<evidence type="ECO:0000256" key="4">
    <source>
        <dbReference type="ARBA" id="ARBA00022980"/>
    </source>
</evidence>
<dbReference type="NCBIfam" id="TIGR03631">
    <property type="entry name" value="uS13_bact"/>
    <property type="match status" value="1"/>
</dbReference>
<dbReference type="InterPro" id="IPR001892">
    <property type="entry name" value="Ribosomal_uS13"/>
</dbReference>
<dbReference type="FunFam" id="1.10.8.50:FF:000001">
    <property type="entry name" value="30S ribosomal protein S13"/>
    <property type="match status" value="1"/>
</dbReference>
<comment type="subunit">
    <text evidence="7">Part of the 30S ribosomal subunit. Forms a loose heterodimer with protein S19. Forms two bridges to the 50S subunit in the 70S ribosome.</text>
</comment>
<keyword evidence="7" id="KW-0820">tRNA-binding</keyword>
<proteinExistence type="inferred from homology"/>
<keyword evidence="4 7" id="KW-0689">Ribosomal protein</keyword>
<evidence type="ECO:0000313" key="10">
    <source>
        <dbReference type="Proteomes" id="UP000034190"/>
    </source>
</evidence>
<name>A0A0G0US52_9BACT</name>
<dbReference type="PIRSF" id="PIRSF002134">
    <property type="entry name" value="Ribosomal_S13"/>
    <property type="match status" value="1"/>
</dbReference>
<dbReference type="PROSITE" id="PS50159">
    <property type="entry name" value="RIBOSOMAL_S13_2"/>
    <property type="match status" value="1"/>
</dbReference>
<evidence type="ECO:0000256" key="7">
    <source>
        <dbReference type="HAMAP-Rule" id="MF_01315"/>
    </source>
</evidence>
<comment type="function">
    <text evidence="7">Located at the top of the head of the 30S subunit, it contacts several helices of the 16S rRNA. In the 70S ribosome it contacts the 23S rRNA (bridge B1a) and protein L5 of the 50S subunit (bridge B1b), connecting the 2 subunits; these bridges are implicated in subunit movement. Contacts the tRNAs in the A and P-sites.</text>
</comment>
<dbReference type="InterPro" id="IPR019980">
    <property type="entry name" value="Ribosomal_uS13_bac-type"/>
</dbReference>
<dbReference type="InterPro" id="IPR010979">
    <property type="entry name" value="Ribosomal_uS13-like_H2TH"/>
</dbReference>
<dbReference type="SUPFAM" id="SSF46946">
    <property type="entry name" value="S13-like H2TH domain"/>
    <property type="match status" value="1"/>
</dbReference>
<dbReference type="PATRIC" id="fig|1618635.3.peg.313"/>
<dbReference type="HAMAP" id="MF_01315">
    <property type="entry name" value="Ribosomal_uS13"/>
    <property type="match status" value="1"/>
</dbReference>
<dbReference type="PANTHER" id="PTHR10871:SF1">
    <property type="entry name" value="SMALL RIBOSOMAL SUBUNIT PROTEIN US13M"/>
    <property type="match status" value="1"/>
</dbReference>
<keyword evidence="2 7" id="KW-0699">rRNA-binding</keyword>
<evidence type="ECO:0000256" key="5">
    <source>
        <dbReference type="ARBA" id="ARBA00023274"/>
    </source>
</evidence>
<dbReference type="GO" id="GO:0000049">
    <property type="term" value="F:tRNA binding"/>
    <property type="evidence" value="ECO:0007669"/>
    <property type="project" value="UniProtKB-UniRule"/>
</dbReference>
<dbReference type="Gene3D" id="1.10.8.50">
    <property type="match status" value="1"/>
</dbReference>
<dbReference type="GO" id="GO:0015935">
    <property type="term" value="C:small ribosomal subunit"/>
    <property type="evidence" value="ECO:0007669"/>
    <property type="project" value="TreeGrafter"/>
</dbReference>
<dbReference type="AlphaFoldDB" id="A0A0G0US52"/>
<dbReference type="EMBL" id="LCAP01000004">
    <property type="protein sequence ID" value="KKR91568.1"/>
    <property type="molecule type" value="Genomic_DNA"/>
</dbReference>
<dbReference type="GO" id="GO:0006412">
    <property type="term" value="P:translation"/>
    <property type="evidence" value="ECO:0007669"/>
    <property type="project" value="UniProtKB-UniRule"/>
</dbReference>
<dbReference type="InterPro" id="IPR027437">
    <property type="entry name" value="Rbsml_uS13_C"/>
</dbReference>
<evidence type="ECO:0000256" key="3">
    <source>
        <dbReference type="ARBA" id="ARBA00022884"/>
    </source>
</evidence>
<dbReference type="GO" id="GO:0003735">
    <property type="term" value="F:structural constituent of ribosome"/>
    <property type="evidence" value="ECO:0007669"/>
    <property type="project" value="InterPro"/>
</dbReference>
<keyword evidence="3 7" id="KW-0694">RNA-binding</keyword>
<evidence type="ECO:0000256" key="1">
    <source>
        <dbReference type="ARBA" id="ARBA00008080"/>
    </source>
</evidence>
<dbReference type="GO" id="GO:0019843">
    <property type="term" value="F:rRNA binding"/>
    <property type="evidence" value="ECO:0007669"/>
    <property type="project" value="UniProtKB-UniRule"/>
</dbReference>
<keyword evidence="5 7" id="KW-0687">Ribonucleoprotein</keyword>
<accession>A0A0G0US52</accession>
<sequence length="130" mass="14657">MARISGVTLPHNKRVEVGLTLLFGIGLTRSQEILKTTGIDPNTRCKDLTLEDEQKIKECIDAKLYTIEGDLKREIIGNIKRLKDIGAYRGTRHARRLPARGQRTKTNTRTVRGNIRRTMGSGRKKSADKT</sequence>
<protein>
    <recommendedName>
        <fullName evidence="6 7">Small ribosomal subunit protein uS13</fullName>
    </recommendedName>
</protein>